<dbReference type="RefSeq" id="WP_200267698.1">
    <property type="nucleotide sequence ID" value="NZ_JAENIJ010000004.1"/>
</dbReference>
<proteinExistence type="predicted"/>
<keyword evidence="2" id="KW-0732">Signal</keyword>
<dbReference type="AlphaFoldDB" id="A0A934VUT3"/>
<feature type="compositionally biased region" description="Low complexity" evidence="1">
    <location>
        <begin position="163"/>
        <end position="175"/>
    </location>
</feature>
<evidence type="ECO:0000256" key="1">
    <source>
        <dbReference type="SAM" id="MobiDB-lite"/>
    </source>
</evidence>
<sequence>MKLFPVLSASAALCLSACDSLNAPINSSGFDPLAPPGGNFSQNTTTAPTSSFKAGQFVNAAMDNTVFFKSRPDGNAEADKLLTKGTRMKVVSSDASYIKAELDSGEVGYVPAVMVTDPNALPDPNQTLDNPGIYQVYPPPNGAVDPNANVPAFDESNLPPDGAIPTIIDPETPAAPATPPAVTTPPTTTSEPVPLPPGIDDEPKEGE</sequence>
<organism evidence="3 4">
    <name type="scientific">Luteolibacter pohnpeiensis</name>
    <dbReference type="NCBI Taxonomy" id="454153"/>
    <lineage>
        <taxon>Bacteria</taxon>
        <taxon>Pseudomonadati</taxon>
        <taxon>Verrucomicrobiota</taxon>
        <taxon>Verrucomicrobiia</taxon>
        <taxon>Verrucomicrobiales</taxon>
        <taxon>Verrucomicrobiaceae</taxon>
        <taxon>Luteolibacter</taxon>
    </lineage>
</organism>
<keyword evidence="4" id="KW-1185">Reference proteome</keyword>
<protein>
    <recommendedName>
        <fullName evidence="5">SH3 domain-containing protein</fullName>
    </recommendedName>
</protein>
<evidence type="ECO:0000313" key="4">
    <source>
        <dbReference type="Proteomes" id="UP000603141"/>
    </source>
</evidence>
<evidence type="ECO:0008006" key="5">
    <source>
        <dbReference type="Google" id="ProtNLM"/>
    </source>
</evidence>
<evidence type="ECO:0000313" key="3">
    <source>
        <dbReference type="EMBL" id="MBK1881465.1"/>
    </source>
</evidence>
<reference evidence="3" key="1">
    <citation type="submission" date="2021-01" db="EMBL/GenBank/DDBJ databases">
        <title>Modified the classification status of verrucomicrobia.</title>
        <authorList>
            <person name="Feng X."/>
        </authorList>
    </citation>
    <scope>NUCLEOTIDE SEQUENCE</scope>
    <source>
        <strain evidence="3">KCTC 22041</strain>
    </source>
</reference>
<dbReference type="EMBL" id="JAENIJ010000004">
    <property type="protein sequence ID" value="MBK1881465.1"/>
    <property type="molecule type" value="Genomic_DNA"/>
</dbReference>
<feature type="chain" id="PRO_5037441106" description="SH3 domain-containing protein" evidence="2">
    <location>
        <begin position="23"/>
        <end position="207"/>
    </location>
</feature>
<comment type="caution">
    <text evidence="3">The sequence shown here is derived from an EMBL/GenBank/DDBJ whole genome shotgun (WGS) entry which is preliminary data.</text>
</comment>
<dbReference type="Proteomes" id="UP000603141">
    <property type="component" value="Unassembled WGS sequence"/>
</dbReference>
<evidence type="ECO:0000256" key="2">
    <source>
        <dbReference type="SAM" id="SignalP"/>
    </source>
</evidence>
<feature type="region of interest" description="Disordered" evidence="1">
    <location>
        <begin position="146"/>
        <end position="207"/>
    </location>
</feature>
<gene>
    <name evidence="3" type="ORF">JIN85_03500</name>
</gene>
<name>A0A934VUT3_9BACT</name>
<accession>A0A934VUT3</accession>
<feature type="signal peptide" evidence="2">
    <location>
        <begin position="1"/>
        <end position="22"/>
    </location>
</feature>